<keyword evidence="7 8" id="KW-0472">Membrane</keyword>
<name>A0ABM9BTB0_9BACL</name>
<feature type="transmembrane region" description="Helical" evidence="8">
    <location>
        <begin position="270"/>
        <end position="295"/>
    </location>
</feature>
<evidence type="ECO:0000313" key="10">
    <source>
        <dbReference type="Proteomes" id="UP000838821"/>
    </source>
</evidence>
<evidence type="ECO:0000256" key="4">
    <source>
        <dbReference type="ARBA" id="ARBA00022544"/>
    </source>
</evidence>
<evidence type="ECO:0000256" key="2">
    <source>
        <dbReference type="ARBA" id="ARBA00007998"/>
    </source>
</evidence>
<keyword evidence="10" id="KW-1185">Reference proteome</keyword>
<dbReference type="PANTHER" id="PTHR34975">
    <property type="entry name" value="SPORE GERMINATION PROTEIN A2"/>
    <property type="match status" value="1"/>
</dbReference>
<evidence type="ECO:0000256" key="7">
    <source>
        <dbReference type="ARBA" id="ARBA00023136"/>
    </source>
</evidence>
<sequence length="368" mass="40667">MPGKIQISPRQFMILVLLYSVGTVILHTPSPLAAFAKQDAWLAAIFGTAAGLMLVWLYIKVAHLFPDLTLDQIIERVFGKWIGKLVNFTFFFWVMTTGAGIPFHVCNFIKTYWMPETPIVSLIILYVTIVIGAARLGVETFARTAELLFVPFLILLIAFITVVAPQIKVSHIQPVLENGVTPIIRASLFYVSVISFSPVKFLMIFPFVNNSKAAGKAFYIGTCLGGILLLIIVLLNILVLGPAIMASNSAPTYALAKKINVGDFLTRIEAIIAFIWLISTFIRAVMYFHVSLAVFANLFGIQNVRPFSAPLGMFMIVVTLVIVPSEHYIAGFLKDTWFFYAGTFGLVLPLLLLGIAKIRILFGIPTSK</sequence>
<dbReference type="Gene3D" id="1.20.1740.10">
    <property type="entry name" value="Amino acid/polyamine transporter I"/>
    <property type="match status" value="1"/>
</dbReference>
<dbReference type="PANTHER" id="PTHR34975:SF2">
    <property type="entry name" value="SPORE GERMINATION PROTEIN A2"/>
    <property type="match status" value="1"/>
</dbReference>
<comment type="similarity">
    <text evidence="2">Belongs to the amino acid-polyamine-organocation (APC) superfamily. Spore germination protein (SGP) (TC 2.A.3.9) family.</text>
</comment>
<keyword evidence="4" id="KW-0309">Germination</keyword>
<feature type="transmembrane region" description="Helical" evidence="8">
    <location>
        <begin position="217"/>
        <end position="239"/>
    </location>
</feature>
<evidence type="ECO:0000256" key="8">
    <source>
        <dbReference type="SAM" id="Phobius"/>
    </source>
</evidence>
<keyword evidence="3" id="KW-0813">Transport</keyword>
<proteinExistence type="inferred from homology"/>
<dbReference type="InterPro" id="IPR004761">
    <property type="entry name" value="Spore_GerAB"/>
</dbReference>
<feature type="transmembrane region" description="Helical" evidence="8">
    <location>
        <begin position="337"/>
        <end position="362"/>
    </location>
</feature>
<gene>
    <name evidence="9" type="primary">yndE_2</name>
    <name evidence="9" type="ORF">PAECIP111891_00489</name>
</gene>
<feature type="transmembrane region" description="Helical" evidence="8">
    <location>
        <begin position="40"/>
        <end position="59"/>
    </location>
</feature>
<evidence type="ECO:0000256" key="5">
    <source>
        <dbReference type="ARBA" id="ARBA00022692"/>
    </source>
</evidence>
<evidence type="ECO:0000256" key="6">
    <source>
        <dbReference type="ARBA" id="ARBA00022989"/>
    </source>
</evidence>
<keyword evidence="5 8" id="KW-0812">Transmembrane</keyword>
<feature type="transmembrane region" description="Helical" evidence="8">
    <location>
        <begin position="85"/>
        <end position="105"/>
    </location>
</feature>
<evidence type="ECO:0000313" key="9">
    <source>
        <dbReference type="EMBL" id="CAH1193104.1"/>
    </source>
</evidence>
<feature type="transmembrane region" description="Helical" evidence="8">
    <location>
        <begin position="148"/>
        <end position="167"/>
    </location>
</feature>
<dbReference type="Proteomes" id="UP000838821">
    <property type="component" value="Unassembled WGS sequence"/>
</dbReference>
<comment type="subcellular location">
    <subcellularLocation>
        <location evidence="1">Membrane</location>
        <topology evidence="1">Multi-pass membrane protein</topology>
    </subcellularLocation>
</comment>
<feature type="transmembrane region" description="Helical" evidence="8">
    <location>
        <begin position="117"/>
        <end position="136"/>
    </location>
</feature>
<evidence type="ECO:0000256" key="1">
    <source>
        <dbReference type="ARBA" id="ARBA00004141"/>
    </source>
</evidence>
<dbReference type="Pfam" id="PF03845">
    <property type="entry name" value="Spore_permease"/>
    <property type="match status" value="1"/>
</dbReference>
<evidence type="ECO:0000256" key="3">
    <source>
        <dbReference type="ARBA" id="ARBA00022448"/>
    </source>
</evidence>
<dbReference type="EMBL" id="CAKMMW010000001">
    <property type="protein sequence ID" value="CAH1193104.1"/>
    <property type="molecule type" value="Genomic_DNA"/>
</dbReference>
<reference evidence="9" key="1">
    <citation type="submission" date="2022-01" db="EMBL/GenBank/DDBJ databases">
        <authorList>
            <person name="Criscuolo A."/>
        </authorList>
    </citation>
    <scope>NUCLEOTIDE SEQUENCE</scope>
    <source>
        <strain evidence="9">CIP111891</strain>
    </source>
</reference>
<protein>
    <submittedName>
        <fullName evidence="9">Spore germination protein YndE</fullName>
    </submittedName>
</protein>
<comment type="caution">
    <text evidence="9">The sequence shown here is derived from an EMBL/GenBank/DDBJ whole genome shotgun (WGS) entry which is preliminary data.</text>
</comment>
<feature type="transmembrane region" description="Helical" evidence="8">
    <location>
        <begin position="307"/>
        <end position="325"/>
    </location>
</feature>
<feature type="transmembrane region" description="Helical" evidence="8">
    <location>
        <begin position="187"/>
        <end position="205"/>
    </location>
</feature>
<organism evidence="9 10">
    <name type="scientific">Paenibacillus allorhizoplanae</name>
    <dbReference type="NCBI Taxonomy" id="2905648"/>
    <lineage>
        <taxon>Bacteria</taxon>
        <taxon>Bacillati</taxon>
        <taxon>Bacillota</taxon>
        <taxon>Bacilli</taxon>
        <taxon>Bacillales</taxon>
        <taxon>Paenibacillaceae</taxon>
        <taxon>Paenibacillus</taxon>
    </lineage>
</organism>
<accession>A0ABM9BTB0</accession>
<dbReference type="RefSeq" id="WP_236284324.1">
    <property type="nucleotide sequence ID" value="NZ_CAKMMW010000001.1"/>
</dbReference>
<feature type="transmembrane region" description="Helical" evidence="8">
    <location>
        <begin position="12"/>
        <end position="34"/>
    </location>
</feature>
<dbReference type="NCBIfam" id="TIGR00912">
    <property type="entry name" value="2A0309"/>
    <property type="match status" value="1"/>
</dbReference>
<keyword evidence="6 8" id="KW-1133">Transmembrane helix</keyword>